<dbReference type="SUPFAM" id="SSF52317">
    <property type="entry name" value="Class I glutamine amidotransferase-like"/>
    <property type="match status" value="1"/>
</dbReference>
<dbReference type="PANTHER" id="PTHR42695:SF5">
    <property type="entry name" value="GLUTAMINE AMIDOTRANSFERASE YLR126C-RELATED"/>
    <property type="match status" value="1"/>
</dbReference>
<dbReference type="Gene3D" id="3.40.50.880">
    <property type="match status" value="1"/>
</dbReference>
<sequence length="275" mass="28915">MTWTFGTARIGRYRGFVTVHISDRVLDGAGSGAPLRVTVVQSSPDVGLDRFAEWLTGLDVRLVRADLGDALPGPTEVGDGLVVLGGQMSAHDDDTAGWLRPLRDLLAVVSATDVPALGICLGAQLLAVARGGRVEVAAPPGREAGVVDVRWRPEAATDALVGPLVELAGSSRTSPQPSMHADAVVDLPRGAVWLASSSMYPFQAFRIGSAWGVQFHPEAGVETIRTWADAHDDVDTAAVVAAMTERADAVEASGRAVAQSFAHLVRERAARRVTV</sequence>
<keyword evidence="2" id="KW-0032">Aminotransferase</keyword>
<feature type="domain" description="Glutamine amidotransferase" evidence="1">
    <location>
        <begin position="77"/>
        <end position="220"/>
    </location>
</feature>
<dbReference type="InterPro" id="IPR017926">
    <property type="entry name" value="GATASE"/>
</dbReference>
<comment type="caution">
    <text evidence="2">The sequence shown here is derived from an EMBL/GenBank/DDBJ whole genome shotgun (WGS) entry which is preliminary data.</text>
</comment>
<reference evidence="2 3" key="1">
    <citation type="submission" date="2021-01" db="EMBL/GenBank/DDBJ databases">
        <title>Whole genome shotgun sequence of Cellulomonas phragmiteti NBRC 110785.</title>
        <authorList>
            <person name="Komaki H."/>
            <person name="Tamura T."/>
        </authorList>
    </citation>
    <scope>NUCLEOTIDE SEQUENCE [LARGE SCALE GENOMIC DNA]</scope>
    <source>
        <strain evidence="2 3">NBRC 110785</strain>
    </source>
</reference>
<keyword evidence="2" id="KW-0808">Transferase</keyword>
<name>A0ABQ4DHI9_9CELL</name>
<evidence type="ECO:0000259" key="1">
    <source>
        <dbReference type="Pfam" id="PF00117"/>
    </source>
</evidence>
<accession>A0ABQ4DHI9</accession>
<evidence type="ECO:0000313" key="3">
    <source>
        <dbReference type="Proteomes" id="UP000614741"/>
    </source>
</evidence>
<dbReference type="PANTHER" id="PTHR42695">
    <property type="entry name" value="GLUTAMINE AMIDOTRANSFERASE YLR126C-RELATED"/>
    <property type="match status" value="1"/>
</dbReference>
<dbReference type="InterPro" id="IPR044992">
    <property type="entry name" value="ChyE-like"/>
</dbReference>
<dbReference type="Pfam" id="PF00117">
    <property type="entry name" value="GATase"/>
    <property type="match status" value="1"/>
</dbReference>
<evidence type="ECO:0000313" key="2">
    <source>
        <dbReference type="EMBL" id="GIG38817.1"/>
    </source>
</evidence>
<proteinExistence type="predicted"/>
<dbReference type="GO" id="GO:0008483">
    <property type="term" value="F:transaminase activity"/>
    <property type="evidence" value="ECO:0007669"/>
    <property type="project" value="UniProtKB-KW"/>
</dbReference>
<dbReference type="Proteomes" id="UP000614741">
    <property type="component" value="Unassembled WGS sequence"/>
</dbReference>
<dbReference type="PROSITE" id="PS51273">
    <property type="entry name" value="GATASE_TYPE_1"/>
    <property type="match status" value="1"/>
</dbReference>
<organism evidence="2 3">
    <name type="scientific">Cellulomonas phragmiteti</name>
    <dbReference type="NCBI Taxonomy" id="478780"/>
    <lineage>
        <taxon>Bacteria</taxon>
        <taxon>Bacillati</taxon>
        <taxon>Actinomycetota</taxon>
        <taxon>Actinomycetes</taxon>
        <taxon>Micrococcales</taxon>
        <taxon>Cellulomonadaceae</taxon>
        <taxon>Cellulomonas</taxon>
    </lineage>
</organism>
<protein>
    <submittedName>
        <fullName evidence="2">Aminotransferase</fullName>
    </submittedName>
</protein>
<dbReference type="CDD" id="cd01741">
    <property type="entry name" value="GATase1_1"/>
    <property type="match status" value="1"/>
</dbReference>
<gene>
    <name evidence="2" type="ORF">Cph01nite_05790</name>
</gene>
<keyword evidence="3" id="KW-1185">Reference proteome</keyword>
<dbReference type="InterPro" id="IPR029062">
    <property type="entry name" value="Class_I_gatase-like"/>
</dbReference>
<dbReference type="EMBL" id="BONP01000002">
    <property type="protein sequence ID" value="GIG38817.1"/>
    <property type="molecule type" value="Genomic_DNA"/>
</dbReference>